<organism evidence="2 3">
    <name type="scientific">Rangifer tarandus platyrhynchus</name>
    <name type="common">Svalbard reindeer</name>
    <dbReference type="NCBI Taxonomy" id="3082113"/>
    <lineage>
        <taxon>Eukaryota</taxon>
        <taxon>Metazoa</taxon>
        <taxon>Chordata</taxon>
        <taxon>Craniata</taxon>
        <taxon>Vertebrata</taxon>
        <taxon>Euteleostomi</taxon>
        <taxon>Mammalia</taxon>
        <taxon>Eutheria</taxon>
        <taxon>Laurasiatheria</taxon>
        <taxon>Artiodactyla</taxon>
        <taxon>Ruminantia</taxon>
        <taxon>Pecora</taxon>
        <taxon>Cervidae</taxon>
        <taxon>Odocoileinae</taxon>
        <taxon>Rangifer</taxon>
    </lineage>
</organism>
<gene>
    <name evidence="2" type="ORF">MRATA1EN1_LOCUS13850</name>
</gene>
<keyword evidence="3" id="KW-1185">Reference proteome</keyword>
<evidence type="ECO:0000313" key="2">
    <source>
        <dbReference type="EMBL" id="CAI9164888.1"/>
    </source>
</evidence>
<feature type="region of interest" description="Disordered" evidence="1">
    <location>
        <begin position="28"/>
        <end position="49"/>
    </location>
</feature>
<name>A0ABN8YTH7_RANTA</name>
<evidence type="ECO:0000313" key="3">
    <source>
        <dbReference type="Proteomes" id="UP001176941"/>
    </source>
</evidence>
<sequence length="182" mass="19821">MRSLPCLPKSAPKLGVMTQFLPSPRWAPGRDGTVCGRESLTGPSGGRRMDAPVVLHTRQEDQIPKVSLVEASGDSVELRRSIRADTATHPPQRLRLPPGVGAVLTRAVPRSASPLTGVSHLYLEAVLRKREQWDNRRKGIPMITCQSSLAPTFTIREAFVGRILKLPALSSRSHVPVEASLP</sequence>
<dbReference type="Proteomes" id="UP001176941">
    <property type="component" value="Chromosome 23"/>
</dbReference>
<protein>
    <submittedName>
        <fullName evidence="2">Uncharacterized protein</fullName>
    </submittedName>
</protein>
<reference evidence="2" key="1">
    <citation type="submission" date="2023-04" db="EMBL/GenBank/DDBJ databases">
        <authorList>
            <consortium name="ELIXIR-Norway"/>
        </authorList>
    </citation>
    <scope>NUCLEOTIDE SEQUENCE [LARGE SCALE GENOMIC DNA]</scope>
</reference>
<proteinExistence type="predicted"/>
<accession>A0ABN8YTH7</accession>
<dbReference type="EMBL" id="OX459959">
    <property type="protein sequence ID" value="CAI9164888.1"/>
    <property type="molecule type" value="Genomic_DNA"/>
</dbReference>
<evidence type="ECO:0000256" key="1">
    <source>
        <dbReference type="SAM" id="MobiDB-lite"/>
    </source>
</evidence>